<dbReference type="PANTHER" id="PTHR10815:SF5">
    <property type="entry name" value="METHYLATED-DNA--PROTEIN-CYSTEINE METHYLTRANSFERASE"/>
    <property type="match status" value="1"/>
</dbReference>
<dbReference type="SUPFAM" id="SSF53155">
    <property type="entry name" value="Methylated DNA-protein cysteine methyltransferase domain"/>
    <property type="match status" value="1"/>
</dbReference>
<organism evidence="8 9">
    <name type="scientific">Streptomyces ramulosus</name>
    <dbReference type="NCBI Taxonomy" id="47762"/>
    <lineage>
        <taxon>Bacteria</taxon>
        <taxon>Bacillati</taxon>
        <taxon>Actinomycetota</taxon>
        <taxon>Actinomycetes</taxon>
        <taxon>Kitasatosporales</taxon>
        <taxon>Streptomycetaceae</taxon>
        <taxon>Streptomyces</taxon>
    </lineage>
</organism>
<evidence type="ECO:0000256" key="3">
    <source>
        <dbReference type="ARBA" id="ARBA00022679"/>
    </source>
</evidence>
<keyword evidence="5" id="KW-0234">DNA repair</keyword>
<name>A0ABW1FFX4_9ACTN</name>
<gene>
    <name evidence="8" type="ORF">ACFP3M_08295</name>
</gene>
<comment type="catalytic activity">
    <reaction evidence="6">
        <text>a 6-O-methyl-2'-deoxyguanosine in DNA + L-cysteinyl-[protein] = S-methyl-L-cysteinyl-[protein] + a 2'-deoxyguanosine in DNA</text>
        <dbReference type="Rhea" id="RHEA:24000"/>
        <dbReference type="Rhea" id="RHEA-COMP:10131"/>
        <dbReference type="Rhea" id="RHEA-COMP:10132"/>
        <dbReference type="Rhea" id="RHEA-COMP:11367"/>
        <dbReference type="Rhea" id="RHEA-COMP:11368"/>
        <dbReference type="ChEBI" id="CHEBI:29950"/>
        <dbReference type="ChEBI" id="CHEBI:82612"/>
        <dbReference type="ChEBI" id="CHEBI:85445"/>
        <dbReference type="ChEBI" id="CHEBI:85448"/>
        <dbReference type="EC" id="2.1.1.63"/>
    </reaction>
</comment>
<dbReference type="GO" id="GO:0032259">
    <property type="term" value="P:methylation"/>
    <property type="evidence" value="ECO:0007669"/>
    <property type="project" value="UniProtKB-KW"/>
</dbReference>
<dbReference type="Gene3D" id="1.10.10.10">
    <property type="entry name" value="Winged helix-like DNA-binding domain superfamily/Winged helix DNA-binding domain"/>
    <property type="match status" value="1"/>
</dbReference>
<dbReference type="InterPro" id="IPR036217">
    <property type="entry name" value="MethylDNA_cys_MeTrfase_DNAb"/>
</dbReference>
<dbReference type="GO" id="GO:0003908">
    <property type="term" value="F:methylated-DNA-[protein]-cysteine S-methyltransferase activity"/>
    <property type="evidence" value="ECO:0007669"/>
    <property type="project" value="UniProtKB-EC"/>
</dbReference>
<dbReference type="Gene3D" id="3.30.160.70">
    <property type="entry name" value="Methylated DNA-protein cysteine methyltransferase domain"/>
    <property type="match status" value="1"/>
</dbReference>
<dbReference type="PANTHER" id="PTHR10815">
    <property type="entry name" value="METHYLATED-DNA--PROTEIN-CYSTEINE METHYLTRANSFERASE"/>
    <property type="match status" value="1"/>
</dbReference>
<evidence type="ECO:0000256" key="4">
    <source>
        <dbReference type="ARBA" id="ARBA00022763"/>
    </source>
</evidence>
<evidence type="ECO:0000256" key="6">
    <source>
        <dbReference type="ARBA" id="ARBA00049348"/>
    </source>
</evidence>
<dbReference type="EC" id="2.1.1.63" evidence="8"/>
<dbReference type="InterPro" id="IPR036388">
    <property type="entry name" value="WH-like_DNA-bd_sf"/>
</dbReference>
<dbReference type="SUPFAM" id="SSF46767">
    <property type="entry name" value="Methylated DNA-protein cysteine methyltransferase, C-terminal domain"/>
    <property type="match status" value="1"/>
</dbReference>
<dbReference type="InterPro" id="IPR001497">
    <property type="entry name" value="MethylDNA_cys_MeTrfase_AS"/>
</dbReference>
<dbReference type="PROSITE" id="PS00374">
    <property type="entry name" value="MGMT"/>
    <property type="match status" value="1"/>
</dbReference>
<evidence type="ECO:0000313" key="9">
    <source>
        <dbReference type="Proteomes" id="UP001596241"/>
    </source>
</evidence>
<reference evidence="9" key="1">
    <citation type="journal article" date="2019" name="Int. J. Syst. Evol. Microbiol.">
        <title>The Global Catalogue of Microorganisms (GCM) 10K type strain sequencing project: providing services to taxonomists for standard genome sequencing and annotation.</title>
        <authorList>
            <consortium name="The Broad Institute Genomics Platform"/>
            <consortium name="The Broad Institute Genome Sequencing Center for Infectious Disease"/>
            <person name="Wu L."/>
            <person name="Ma J."/>
        </authorList>
    </citation>
    <scope>NUCLEOTIDE SEQUENCE [LARGE SCALE GENOMIC DNA]</scope>
    <source>
        <strain evidence="9">CGMCC 1.15809</strain>
    </source>
</reference>
<dbReference type="Proteomes" id="UP001596241">
    <property type="component" value="Unassembled WGS sequence"/>
</dbReference>
<dbReference type="InterPro" id="IPR014048">
    <property type="entry name" value="MethylDNA_cys_MeTrfase_DNA-bd"/>
</dbReference>
<comment type="caution">
    <text evidence="8">The sequence shown here is derived from an EMBL/GenBank/DDBJ whole genome shotgun (WGS) entry which is preliminary data.</text>
</comment>
<dbReference type="Pfam" id="PF01035">
    <property type="entry name" value="DNA_binding_1"/>
    <property type="match status" value="1"/>
</dbReference>
<dbReference type="InterPro" id="IPR036631">
    <property type="entry name" value="MGMT_N_sf"/>
</dbReference>
<dbReference type="NCBIfam" id="TIGR00589">
    <property type="entry name" value="ogt"/>
    <property type="match status" value="1"/>
</dbReference>
<protein>
    <submittedName>
        <fullName evidence="8">Methylated-DNA--[protein]-cysteine S-methyltransferase</fullName>
        <ecNumber evidence="8">2.1.1.63</ecNumber>
    </submittedName>
</protein>
<keyword evidence="3 8" id="KW-0808">Transferase</keyword>
<evidence type="ECO:0000256" key="5">
    <source>
        <dbReference type="ARBA" id="ARBA00023204"/>
    </source>
</evidence>
<evidence type="ECO:0000259" key="7">
    <source>
        <dbReference type="Pfam" id="PF01035"/>
    </source>
</evidence>
<dbReference type="RefSeq" id="WP_345086013.1">
    <property type="nucleotide sequence ID" value="NZ_BAAAWG010000010.1"/>
</dbReference>
<dbReference type="CDD" id="cd06445">
    <property type="entry name" value="ATase"/>
    <property type="match status" value="1"/>
</dbReference>
<evidence type="ECO:0000256" key="2">
    <source>
        <dbReference type="ARBA" id="ARBA00022603"/>
    </source>
</evidence>
<proteinExistence type="predicted"/>
<keyword evidence="4" id="KW-0227">DNA damage</keyword>
<sequence length="181" mass="19250">MPRKKKAEPESVGLATQETAIGRMTLAVSDDALLYCGFAFPEEVRKQLARVTPRCTEEDAGLPAPQQEQLARVRAQLADFLAGRRRGFSLPMDLRLATPFRREVVLSLAAFIPYGHTRTYAQLAEKLGRPGGARAVGAALGANPLCVVLPCHRVIGASGKLTGYAGGLAAKRLLLGLEAGG</sequence>
<dbReference type="EMBL" id="JBHSPW010000003">
    <property type="protein sequence ID" value="MFC5892812.1"/>
    <property type="molecule type" value="Genomic_DNA"/>
</dbReference>
<evidence type="ECO:0000256" key="1">
    <source>
        <dbReference type="ARBA" id="ARBA00001286"/>
    </source>
</evidence>
<evidence type="ECO:0000313" key="8">
    <source>
        <dbReference type="EMBL" id="MFC5892812.1"/>
    </source>
</evidence>
<keyword evidence="9" id="KW-1185">Reference proteome</keyword>
<keyword evidence="2 8" id="KW-0489">Methyltransferase</keyword>
<accession>A0ABW1FFX4</accession>
<comment type="catalytic activity">
    <reaction evidence="1">
        <text>a 4-O-methyl-thymidine in DNA + L-cysteinyl-[protein] = a thymidine in DNA + S-methyl-L-cysteinyl-[protein]</text>
        <dbReference type="Rhea" id="RHEA:53428"/>
        <dbReference type="Rhea" id="RHEA-COMP:10131"/>
        <dbReference type="Rhea" id="RHEA-COMP:10132"/>
        <dbReference type="Rhea" id="RHEA-COMP:13555"/>
        <dbReference type="Rhea" id="RHEA-COMP:13556"/>
        <dbReference type="ChEBI" id="CHEBI:29950"/>
        <dbReference type="ChEBI" id="CHEBI:82612"/>
        <dbReference type="ChEBI" id="CHEBI:137386"/>
        <dbReference type="ChEBI" id="CHEBI:137387"/>
        <dbReference type="EC" id="2.1.1.63"/>
    </reaction>
</comment>
<feature type="domain" description="Methylated-DNA-[protein]-cysteine S-methyltransferase DNA binding" evidence="7">
    <location>
        <begin position="100"/>
        <end position="179"/>
    </location>
</feature>